<feature type="signal peptide" evidence="3">
    <location>
        <begin position="1"/>
        <end position="26"/>
    </location>
</feature>
<evidence type="ECO:0000256" key="2">
    <source>
        <dbReference type="SAM" id="MobiDB-lite"/>
    </source>
</evidence>
<feature type="coiled-coil region" evidence="1">
    <location>
        <begin position="86"/>
        <end position="136"/>
    </location>
</feature>
<organism evidence="4 5">
    <name type="scientific">Granulicella pectinivorans</name>
    <dbReference type="NCBI Taxonomy" id="474950"/>
    <lineage>
        <taxon>Bacteria</taxon>
        <taxon>Pseudomonadati</taxon>
        <taxon>Acidobacteriota</taxon>
        <taxon>Terriglobia</taxon>
        <taxon>Terriglobales</taxon>
        <taxon>Acidobacteriaceae</taxon>
        <taxon>Granulicella</taxon>
    </lineage>
</organism>
<dbReference type="EMBL" id="FOZL01000001">
    <property type="protein sequence ID" value="SFS17120.1"/>
    <property type="molecule type" value="Genomic_DNA"/>
</dbReference>
<keyword evidence="5" id="KW-1185">Reference proteome</keyword>
<evidence type="ECO:0000313" key="4">
    <source>
        <dbReference type="EMBL" id="SFS17120.1"/>
    </source>
</evidence>
<sequence>MRMSRKTREVLLAAVLPGMLAAVAVAQKAPSAPAPVTGVPAPLTLPSSYNPYDDPTLRKGASSTGDPLEDKRLAYLRSHQAVLDRQKALTRESAQLLRMANELQANAGKGDTRELQETMLRQIEKIEQLARSLKERAKGEKL</sequence>
<dbReference type="AlphaFoldDB" id="A0A1I6MN54"/>
<evidence type="ECO:0000313" key="5">
    <source>
        <dbReference type="Proteomes" id="UP000199024"/>
    </source>
</evidence>
<name>A0A1I6MN54_9BACT</name>
<protein>
    <submittedName>
        <fullName evidence="4">Uncharacterized protein</fullName>
    </submittedName>
</protein>
<proteinExistence type="predicted"/>
<reference evidence="4 5" key="1">
    <citation type="submission" date="2016-10" db="EMBL/GenBank/DDBJ databases">
        <authorList>
            <person name="de Groot N.N."/>
        </authorList>
    </citation>
    <scope>NUCLEOTIDE SEQUENCE [LARGE SCALE GENOMIC DNA]</scope>
    <source>
        <strain evidence="4 5">DSM 21001</strain>
    </source>
</reference>
<gene>
    <name evidence="4" type="ORF">SAMN05421771_3057</name>
</gene>
<feature type="chain" id="PRO_5011590355" evidence="3">
    <location>
        <begin position="27"/>
        <end position="142"/>
    </location>
</feature>
<evidence type="ECO:0000256" key="1">
    <source>
        <dbReference type="SAM" id="Coils"/>
    </source>
</evidence>
<accession>A0A1I6MN54</accession>
<keyword evidence="1" id="KW-0175">Coiled coil</keyword>
<keyword evidence="3" id="KW-0732">Signal</keyword>
<feature type="region of interest" description="Disordered" evidence="2">
    <location>
        <begin position="32"/>
        <end position="68"/>
    </location>
</feature>
<dbReference type="Proteomes" id="UP000199024">
    <property type="component" value="Unassembled WGS sequence"/>
</dbReference>
<dbReference type="STRING" id="474950.SAMN05421771_3057"/>
<evidence type="ECO:0000256" key="3">
    <source>
        <dbReference type="SAM" id="SignalP"/>
    </source>
</evidence>